<reference evidence="2 3" key="1">
    <citation type="journal article" date="2016" name="Nat. Commun.">
        <title>Thousands of microbial genomes shed light on interconnected biogeochemical processes in an aquifer system.</title>
        <authorList>
            <person name="Anantharaman K."/>
            <person name="Brown C.T."/>
            <person name="Hug L.A."/>
            <person name="Sharon I."/>
            <person name="Castelle C.J."/>
            <person name="Probst A.J."/>
            <person name="Thomas B.C."/>
            <person name="Singh A."/>
            <person name="Wilkins M.J."/>
            <person name="Karaoz U."/>
            <person name="Brodie E.L."/>
            <person name="Williams K.H."/>
            <person name="Hubbard S.S."/>
            <person name="Banfield J.F."/>
        </authorList>
    </citation>
    <scope>NUCLEOTIDE SEQUENCE [LARGE SCALE GENOMIC DNA]</scope>
</reference>
<keyword evidence="1" id="KW-0472">Membrane</keyword>
<evidence type="ECO:0000313" key="3">
    <source>
        <dbReference type="Proteomes" id="UP000176629"/>
    </source>
</evidence>
<dbReference type="AlphaFoldDB" id="A0A1F6XI82"/>
<proteinExistence type="predicted"/>
<dbReference type="STRING" id="1801773.A3A03_01965"/>
<organism evidence="2 3">
    <name type="scientific">Candidatus Nomurabacteria bacterium RIFCSPLOWO2_01_FULL_40_18</name>
    <dbReference type="NCBI Taxonomy" id="1801773"/>
    <lineage>
        <taxon>Bacteria</taxon>
        <taxon>Candidatus Nomuraibacteriota</taxon>
    </lineage>
</organism>
<protein>
    <submittedName>
        <fullName evidence="2">Uncharacterized protein</fullName>
    </submittedName>
</protein>
<accession>A0A1F6XI82</accession>
<feature type="transmembrane region" description="Helical" evidence="1">
    <location>
        <begin position="7"/>
        <end position="27"/>
    </location>
</feature>
<name>A0A1F6XI82_9BACT</name>
<dbReference type="EMBL" id="MFUX01000036">
    <property type="protein sequence ID" value="OGI93919.1"/>
    <property type="molecule type" value="Genomic_DNA"/>
</dbReference>
<gene>
    <name evidence="2" type="ORF">A3A03_01965</name>
</gene>
<sequence length="205" mass="22951">MKNKKGSVILWVVVIVVIFFGVGFFIYKSNLKIPDSSNFIDNQSEGSQQVNSFAEENQEKLDCNKYISAFEVGNILGFKHETRIYDTKDPAYSCFLIFEDGAEAGSSYPEYLGSAAMRITENPSKDIIKMICDNYISNEMYQEKSHFLNIGNISCILGSGKPNSLLHFHKDGLGVQISYSSNPSLDDSTREKMLVQIAELVASRI</sequence>
<dbReference type="Proteomes" id="UP000176629">
    <property type="component" value="Unassembled WGS sequence"/>
</dbReference>
<comment type="caution">
    <text evidence="2">The sequence shown here is derived from an EMBL/GenBank/DDBJ whole genome shotgun (WGS) entry which is preliminary data.</text>
</comment>
<evidence type="ECO:0000256" key="1">
    <source>
        <dbReference type="SAM" id="Phobius"/>
    </source>
</evidence>
<keyword evidence="1" id="KW-0812">Transmembrane</keyword>
<evidence type="ECO:0000313" key="2">
    <source>
        <dbReference type="EMBL" id="OGI93919.1"/>
    </source>
</evidence>
<keyword evidence="1" id="KW-1133">Transmembrane helix</keyword>